<dbReference type="Proteomes" id="UP000299102">
    <property type="component" value="Unassembled WGS sequence"/>
</dbReference>
<accession>A0A4C1Z7E9</accession>
<feature type="compositionally biased region" description="Basic residues" evidence="1">
    <location>
        <begin position="110"/>
        <end position="133"/>
    </location>
</feature>
<dbReference type="AlphaFoldDB" id="A0A4C1Z7E9"/>
<sequence>MHESQILERDITRLKQNTSKETCASKISVESKKKFDNRPGAAAELNTLLKLVEAENKDSTYHVSGRIKSGKTKGPSGGGPGRGRGAAGAGGGARGPVEQTKTGCSFPNARPRRISISRRQRPAGPPRGRRKRRALETKSGRQKNFDNEP</sequence>
<evidence type="ECO:0000256" key="1">
    <source>
        <dbReference type="SAM" id="MobiDB-lite"/>
    </source>
</evidence>
<gene>
    <name evidence="2" type="ORF">EVAR_67309_1</name>
</gene>
<feature type="compositionally biased region" description="Gly residues" evidence="1">
    <location>
        <begin position="75"/>
        <end position="94"/>
    </location>
</feature>
<keyword evidence="3" id="KW-1185">Reference proteome</keyword>
<name>A0A4C1Z7E9_EUMVA</name>
<organism evidence="2 3">
    <name type="scientific">Eumeta variegata</name>
    <name type="common">Bagworm moth</name>
    <name type="synonym">Eumeta japonica</name>
    <dbReference type="NCBI Taxonomy" id="151549"/>
    <lineage>
        <taxon>Eukaryota</taxon>
        <taxon>Metazoa</taxon>
        <taxon>Ecdysozoa</taxon>
        <taxon>Arthropoda</taxon>
        <taxon>Hexapoda</taxon>
        <taxon>Insecta</taxon>
        <taxon>Pterygota</taxon>
        <taxon>Neoptera</taxon>
        <taxon>Endopterygota</taxon>
        <taxon>Lepidoptera</taxon>
        <taxon>Glossata</taxon>
        <taxon>Ditrysia</taxon>
        <taxon>Tineoidea</taxon>
        <taxon>Psychidae</taxon>
        <taxon>Oiketicinae</taxon>
        <taxon>Eumeta</taxon>
    </lineage>
</organism>
<comment type="caution">
    <text evidence="2">The sequence shown here is derived from an EMBL/GenBank/DDBJ whole genome shotgun (WGS) entry which is preliminary data.</text>
</comment>
<reference evidence="2 3" key="1">
    <citation type="journal article" date="2019" name="Commun. Biol.">
        <title>The bagworm genome reveals a unique fibroin gene that provides high tensile strength.</title>
        <authorList>
            <person name="Kono N."/>
            <person name="Nakamura H."/>
            <person name="Ohtoshi R."/>
            <person name="Tomita M."/>
            <person name="Numata K."/>
            <person name="Arakawa K."/>
        </authorList>
    </citation>
    <scope>NUCLEOTIDE SEQUENCE [LARGE SCALE GENOMIC DNA]</scope>
</reference>
<feature type="compositionally biased region" description="Basic and acidic residues" evidence="1">
    <location>
        <begin position="134"/>
        <end position="149"/>
    </location>
</feature>
<feature type="region of interest" description="Disordered" evidence="1">
    <location>
        <begin position="54"/>
        <end position="149"/>
    </location>
</feature>
<evidence type="ECO:0000313" key="3">
    <source>
        <dbReference type="Proteomes" id="UP000299102"/>
    </source>
</evidence>
<evidence type="ECO:0000313" key="2">
    <source>
        <dbReference type="EMBL" id="GBP84751.1"/>
    </source>
</evidence>
<proteinExistence type="predicted"/>
<dbReference type="EMBL" id="BGZK01001696">
    <property type="protein sequence ID" value="GBP84751.1"/>
    <property type="molecule type" value="Genomic_DNA"/>
</dbReference>
<protein>
    <submittedName>
        <fullName evidence="2">Uncharacterized protein</fullName>
    </submittedName>
</protein>